<sequence length="354" mass="39974">MFGVVDGDYRIMESMHRVAEPVEGVFVHLKVIALAVEGLVRDIVVMKMFIMMMVMEIVIAVMDVVSLDAVVVSEALGMNLLRVSLGGRGRRTSEVVPCSSKAITLNGSLRMEVPSSDFLEFLGFGKNLVSLFFEFFIVILGSRRSSEVIPSRRKTVTLDWLFWIEIPSSDFLEFLGFSKNFVFFFLIVTHVSRRPREEISSCCSGIHRHRLLWMHVPLCDLKQFGRISKDLLALVSIFLVFIFGSRGTSKEVAPTCGSKDCDLLLRVHVPISDLLKFVKVRKDLFAFLSITLVFLLRSRRTGEVVAPIQSRIHLHRLLGFEVPASNFLKLVRVCKNTLSFLFHLIGVVGFEIQG</sequence>
<proteinExistence type="predicted"/>
<dbReference type="Proteomes" id="UP000291116">
    <property type="component" value="Unassembled WGS sequence"/>
</dbReference>
<keyword evidence="1" id="KW-0812">Transmembrane</keyword>
<gene>
    <name evidence="2" type="ORF">PSNMU_V1.4_AUG-EV-PASAV3_0122080</name>
</gene>
<keyword evidence="3" id="KW-1185">Reference proteome</keyword>
<evidence type="ECO:0000313" key="2">
    <source>
        <dbReference type="EMBL" id="VEU45058.1"/>
    </source>
</evidence>
<keyword evidence="1" id="KW-1133">Transmembrane helix</keyword>
<evidence type="ECO:0000256" key="1">
    <source>
        <dbReference type="SAM" id="Phobius"/>
    </source>
</evidence>
<reference evidence="2 3" key="1">
    <citation type="submission" date="2019-01" db="EMBL/GenBank/DDBJ databases">
        <authorList>
            <person name="Ferrante I. M."/>
        </authorList>
    </citation>
    <scope>NUCLEOTIDE SEQUENCE [LARGE SCALE GENOMIC DNA]</scope>
    <source>
        <strain evidence="2 3">B856</strain>
    </source>
</reference>
<keyword evidence="1" id="KW-0472">Membrane</keyword>
<dbReference type="AlphaFoldDB" id="A0A448ZSP0"/>
<accession>A0A448ZSP0</accession>
<feature type="transmembrane region" description="Helical" evidence="1">
    <location>
        <begin position="49"/>
        <end position="72"/>
    </location>
</feature>
<dbReference type="EMBL" id="CAACVS010000683">
    <property type="protein sequence ID" value="VEU45058.1"/>
    <property type="molecule type" value="Genomic_DNA"/>
</dbReference>
<protein>
    <submittedName>
        <fullName evidence="2">Uncharacterized protein</fullName>
    </submittedName>
</protein>
<evidence type="ECO:0000313" key="3">
    <source>
        <dbReference type="Proteomes" id="UP000291116"/>
    </source>
</evidence>
<name>A0A448ZSP0_9STRA</name>
<organism evidence="2 3">
    <name type="scientific">Pseudo-nitzschia multistriata</name>
    <dbReference type="NCBI Taxonomy" id="183589"/>
    <lineage>
        <taxon>Eukaryota</taxon>
        <taxon>Sar</taxon>
        <taxon>Stramenopiles</taxon>
        <taxon>Ochrophyta</taxon>
        <taxon>Bacillariophyta</taxon>
        <taxon>Bacillariophyceae</taxon>
        <taxon>Bacillariophycidae</taxon>
        <taxon>Bacillariales</taxon>
        <taxon>Bacillariaceae</taxon>
        <taxon>Pseudo-nitzschia</taxon>
    </lineage>
</organism>